<dbReference type="OrthoDB" id="4355580at2759"/>
<organism evidence="4 5">
    <name type="scientific">Penicillium roqueforti (strain FM164)</name>
    <dbReference type="NCBI Taxonomy" id="1365484"/>
    <lineage>
        <taxon>Eukaryota</taxon>
        <taxon>Fungi</taxon>
        <taxon>Dikarya</taxon>
        <taxon>Ascomycota</taxon>
        <taxon>Pezizomycotina</taxon>
        <taxon>Eurotiomycetes</taxon>
        <taxon>Eurotiomycetidae</taxon>
        <taxon>Eurotiales</taxon>
        <taxon>Aspergillaceae</taxon>
        <taxon>Penicillium</taxon>
    </lineage>
</organism>
<protein>
    <recommendedName>
        <fullName evidence="3">Mitochondrial chaperone BCS1-like ATPase lid domain-containing protein</fullName>
    </recommendedName>
</protein>
<sequence>MALFTKLPPHCIVLLEDVDAADEALIRPSRTDKKVHFKLTDETTSTQLFHIVFKRTLDFKQPEERFGDEIIDRLAENFASKVPDQVFSPTKVLLFLLERKNSPIDTVNGIKDWVTRVKEAAS</sequence>
<dbReference type="GO" id="GO:0005524">
    <property type="term" value="F:ATP binding"/>
    <property type="evidence" value="ECO:0007669"/>
    <property type="project" value="UniProtKB-KW"/>
</dbReference>
<evidence type="ECO:0000259" key="3">
    <source>
        <dbReference type="Pfam" id="PF25426"/>
    </source>
</evidence>
<dbReference type="OMA" id="FHIVFKR"/>
<evidence type="ECO:0000256" key="1">
    <source>
        <dbReference type="ARBA" id="ARBA00022741"/>
    </source>
</evidence>
<keyword evidence="1" id="KW-0547">Nucleotide-binding</keyword>
<keyword evidence="2" id="KW-0067">ATP-binding</keyword>
<feature type="domain" description="Mitochondrial chaperone BCS1-like ATPase lid" evidence="3">
    <location>
        <begin position="66"/>
        <end position="111"/>
    </location>
</feature>
<dbReference type="STRING" id="1365484.W6R9Q2"/>
<evidence type="ECO:0000256" key="2">
    <source>
        <dbReference type="ARBA" id="ARBA00022840"/>
    </source>
</evidence>
<dbReference type="InterPro" id="IPR057495">
    <property type="entry name" value="AAA_lid_BCS1"/>
</dbReference>
<dbReference type="Pfam" id="PF25426">
    <property type="entry name" value="AAA_lid_BCS1"/>
    <property type="match status" value="1"/>
</dbReference>
<keyword evidence="5" id="KW-1185">Reference proteome</keyword>
<accession>W6R9Q2</accession>
<dbReference type="Proteomes" id="UP000030686">
    <property type="component" value="Unassembled WGS sequence"/>
</dbReference>
<proteinExistence type="predicted"/>
<reference evidence="4" key="1">
    <citation type="journal article" date="2014" name="Nat. Commun.">
        <title>Multiple recent horizontal transfers of a large genomic region in cheese making fungi.</title>
        <authorList>
            <person name="Cheeseman K."/>
            <person name="Ropars J."/>
            <person name="Renault P."/>
            <person name="Dupont J."/>
            <person name="Gouzy J."/>
            <person name="Branca A."/>
            <person name="Abraham A.L."/>
            <person name="Ceppi M."/>
            <person name="Conseiller E."/>
            <person name="Debuchy R."/>
            <person name="Malagnac F."/>
            <person name="Goarin A."/>
            <person name="Silar P."/>
            <person name="Lacoste S."/>
            <person name="Sallet E."/>
            <person name="Bensimon A."/>
            <person name="Giraud T."/>
            <person name="Brygoo Y."/>
        </authorList>
    </citation>
    <scope>NUCLEOTIDE SEQUENCE [LARGE SCALE GENOMIC DNA]</scope>
    <source>
        <strain evidence="4">FM164</strain>
    </source>
</reference>
<name>W6R9Q2_PENRF</name>
<dbReference type="EMBL" id="HG792043">
    <property type="protein sequence ID" value="CDM38598.1"/>
    <property type="molecule type" value="Genomic_DNA"/>
</dbReference>
<evidence type="ECO:0000313" key="5">
    <source>
        <dbReference type="Proteomes" id="UP000030686"/>
    </source>
</evidence>
<gene>
    <name evidence="4" type="ORF">PROQFM164_S29g000004</name>
</gene>
<evidence type="ECO:0000313" key="4">
    <source>
        <dbReference type="EMBL" id="CDM38598.1"/>
    </source>
</evidence>
<dbReference type="AlphaFoldDB" id="W6R9Q2"/>